<name>A0AAD3Y8I6_NEPGR</name>
<sequence length="99" mass="11018">MLYVENGLQIKIRRARAATSPLTRPISNKTVQIMTLTLQEPNSCSHETQPTLVRLGNRCAATSSRRKEHLSTKTFLYGNEYNRTLASMPSPAALAMTPN</sequence>
<dbReference type="AlphaFoldDB" id="A0AAD3Y8I6"/>
<comment type="caution">
    <text evidence="1">The sequence shown here is derived from an EMBL/GenBank/DDBJ whole genome shotgun (WGS) entry which is preliminary data.</text>
</comment>
<protein>
    <submittedName>
        <fullName evidence="1">Uncharacterized protein</fullName>
    </submittedName>
</protein>
<evidence type="ECO:0000313" key="1">
    <source>
        <dbReference type="EMBL" id="GMH30886.1"/>
    </source>
</evidence>
<dbReference type="Proteomes" id="UP001279734">
    <property type="component" value="Unassembled WGS sequence"/>
</dbReference>
<reference evidence="1" key="1">
    <citation type="submission" date="2023-05" db="EMBL/GenBank/DDBJ databases">
        <title>Nepenthes gracilis genome sequencing.</title>
        <authorList>
            <person name="Fukushima K."/>
        </authorList>
    </citation>
    <scope>NUCLEOTIDE SEQUENCE</scope>
    <source>
        <strain evidence="1">SING2019-196</strain>
    </source>
</reference>
<evidence type="ECO:0000313" key="2">
    <source>
        <dbReference type="Proteomes" id="UP001279734"/>
    </source>
</evidence>
<dbReference type="EMBL" id="BSYO01000039">
    <property type="protein sequence ID" value="GMH30886.1"/>
    <property type="molecule type" value="Genomic_DNA"/>
</dbReference>
<organism evidence="1 2">
    <name type="scientific">Nepenthes gracilis</name>
    <name type="common">Slender pitcher plant</name>
    <dbReference type="NCBI Taxonomy" id="150966"/>
    <lineage>
        <taxon>Eukaryota</taxon>
        <taxon>Viridiplantae</taxon>
        <taxon>Streptophyta</taxon>
        <taxon>Embryophyta</taxon>
        <taxon>Tracheophyta</taxon>
        <taxon>Spermatophyta</taxon>
        <taxon>Magnoliopsida</taxon>
        <taxon>eudicotyledons</taxon>
        <taxon>Gunneridae</taxon>
        <taxon>Pentapetalae</taxon>
        <taxon>Caryophyllales</taxon>
        <taxon>Nepenthaceae</taxon>
        <taxon>Nepenthes</taxon>
    </lineage>
</organism>
<accession>A0AAD3Y8I6</accession>
<gene>
    <name evidence="1" type="ORF">Nepgr_032729</name>
</gene>
<proteinExistence type="predicted"/>
<keyword evidence="2" id="KW-1185">Reference proteome</keyword>